<accession>A0AB33WLU8</accession>
<evidence type="ECO:0008006" key="3">
    <source>
        <dbReference type="Google" id="ProtNLM"/>
    </source>
</evidence>
<gene>
    <name evidence="1" type="ORF">PchlO6_2115</name>
</gene>
<evidence type="ECO:0000313" key="2">
    <source>
        <dbReference type="Proteomes" id="UP000003790"/>
    </source>
</evidence>
<dbReference type="RefSeq" id="WP_009048011.1">
    <property type="nucleotide sequence ID" value="NZ_CM001490.1"/>
</dbReference>
<dbReference type="EMBL" id="AHOT01000027">
    <property type="protein sequence ID" value="EIM14048.1"/>
    <property type="molecule type" value="Genomic_DNA"/>
</dbReference>
<evidence type="ECO:0000313" key="1">
    <source>
        <dbReference type="EMBL" id="EIM14048.1"/>
    </source>
</evidence>
<name>A0AB33WLU8_9PSED</name>
<dbReference type="AlphaFoldDB" id="A0AB33WLU8"/>
<comment type="caution">
    <text evidence="1">The sequence shown here is derived from an EMBL/GenBank/DDBJ whole genome shotgun (WGS) entry which is preliminary data.</text>
</comment>
<sequence length="159" mass="17309">MNAEQSIQPPAIGDIWPGQGGIYGGLRQYPEGMCHVVFATEDVGRHAYGDYGASTKATSRTDGRANTAILIARKGKHPAAIAASAYTADGNADFYLPAIGELHHGWQYAPESFATDWYYISSSQRAADYAFSMIFGAGLQDFNGKDGELRVRPVRRFLQ</sequence>
<proteinExistence type="predicted"/>
<dbReference type="Proteomes" id="UP000003790">
    <property type="component" value="Chromosome"/>
</dbReference>
<reference evidence="1 2" key="1">
    <citation type="journal article" date="2012" name="PLoS Genet.">
        <title>Comparative Genomics of Plant-Associated Pseudomonas spp.: Insights into Diversity and Inheritance of Traits Involved in Multitrophic Interactions.</title>
        <authorList>
            <person name="Loper J.E."/>
            <person name="Hassan K.A."/>
            <person name="Mavrodi D.V."/>
            <person name="Davis E.W.II."/>
            <person name="Lim C.K."/>
            <person name="Shaffer B.T."/>
            <person name="Elbourne L.D."/>
            <person name="Stockwell V.O."/>
            <person name="Hartney S.L."/>
            <person name="Breakwell K."/>
            <person name="Henkels M.D."/>
            <person name="Tetu S.G."/>
            <person name="Rangel L.I."/>
            <person name="Kidarsa T.A."/>
            <person name="Wilson N.L."/>
            <person name="van de Mortel J.E."/>
            <person name="Song C."/>
            <person name="Blumhagen R."/>
            <person name="Radune D."/>
            <person name="Hostetler J.B."/>
            <person name="Brinkac L.M."/>
            <person name="Durkin A.S."/>
            <person name="Kluepfel D.A."/>
            <person name="Wechter W.P."/>
            <person name="Anderson A.J."/>
            <person name="Kim Y.C."/>
            <person name="Pierson L.S.III."/>
            <person name="Pierson E.A."/>
            <person name="Lindow S.E."/>
            <person name="Kobayashi D.Y."/>
            <person name="Raaijmakers J.M."/>
            <person name="Weller D.M."/>
            <person name="Thomashow L.S."/>
            <person name="Allen A.E."/>
            <person name="Paulsen I.T."/>
        </authorList>
    </citation>
    <scope>NUCLEOTIDE SEQUENCE [LARGE SCALE GENOMIC DNA]</scope>
    <source>
        <strain evidence="1 2">O6</strain>
    </source>
</reference>
<protein>
    <recommendedName>
        <fullName evidence="3">DUF1566 domain-containing protein</fullName>
    </recommendedName>
</protein>
<organism evidence="1 2">
    <name type="scientific">Pseudomonas chlororaphis O6</name>
    <dbReference type="NCBI Taxonomy" id="1037915"/>
    <lineage>
        <taxon>Bacteria</taxon>
        <taxon>Pseudomonadati</taxon>
        <taxon>Pseudomonadota</taxon>
        <taxon>Gammaproteobacteria</taxon>
        <taxon>Pseudomonadales</taxon>
        <taxon>Pseudomonadaceae</taxon>
        <taxon>Pseudomonas</taxon>
    </lineage>
</organism>